<dbReference type="InterPro" id="IPR020900">
    <property type="entry name" value="Arg_repress_DNA-bd"/>
</dbReference>
<evidence type="ECO:0000259" key="9">
    <source>
        <dbReference type="Pfam" id="PF01316"/>
    </source>
</evidence>
<evidence type="ECO:0000259" key="10">
    <source>
        <dbReference type="Pfam" id="PF02863"/>
    </source>
</evidence>
<dbReference type="InterPro" id="IPR001669">
    <property type="entry name" value="Arg_repress"/>
</dbReference>
<dbReference type="NCBIfam" id="TIGR01529">
    <property type="entry name" value="argR_whole"/>
    <property type="match status" value="1"/>
</dbReference>
<dbReference type="InterPro" id="IPR036251">
    <property type="entry name" value="Arg_repress_C_sf"/>
</dbReference>
<protein>
    <recommendedName>
        <fullName evidence="7 8">Arginine repressor</fullName>
    </recommendedName>
</protein>
<comment type="subcellular location">
    <subcellularLocation>
        <location evidence="1 7">Cytoplasm</location>
    </subcellularLocation>
</comment>
<reference evidence="11 12" key="1">
    <citation type="submission" date="2024-02" db="EMBL/GenBank/DDBJ databases">
        <title>Deinococcus xinjiangensis NBRC 107630.</title>
        <authorList>
            <person name="Ichikawa N."/>
            <person name="Katano-Makiyama Y."/>
            <person name="Hidaka K."/>
        </authorList>
    </citation>
    <scope>NUCLEOTIDE SEQUENCE [LARGE SCALE GENOMIC DNA]</scope>
    <source>
        <strain evidence="11 12">NBRC 107630</strain>
    </source>
</reference>
<evidence type="ECO:0000256" key="1">
    <source>
        <dbReference type="ARBA" id="ARBA00004496"/>
    </source>
</evidence>
<evidence type="ECO:0000256" key="3">
    <source>
        <dbReference type="ARBA" id="ARBA00022490"/>
    </source>
</evidence>
<accession>A0ABP9VBK5</accession>
<dbReference type="HAMAP" id="MF_00173">
    <property type="entry name" value="Arg_repressor"/>
    <property type="match status" value="1"/>
</dbReference>
<evidence type="ECO:0000313" key="11">
    <source>
        <dbReference type="EMBL" id="GAA5501575.1"/>
    </source>
</evidence>
<evidence type="ECO:0000313" key="12">
    <source>
        <dbReference type="Proteomes" id="UP001458946"/>
    </source>
</evidence>
<dbReference type="PANTHER" id="PTHR34471:SF1">
    <property type="entry name" value="ARGININE REPRESSOR"/>
    <property type="match status" value="1"/>
</dbReference>
<dbReference type="Proteomes" id="UP001458946">
    <property type="component" value="Unassembled WGS sequence"/>
</dbReference>
<feature type="domain" description="Arginine repressor C-terminal" evidence="10">
    <location>
        <begin position="121"/>
        <end position="187"/>
    </location>
</feature>
<dbReference type="PANTHER" id="PTHR34471">
    <property type="entry name" value="ARGININE REPRESSOR"/>
    <property type="match status" value="1"/>
</dbReference>
<feature type="domain" description="Arginine repressor DNA-binding" evidence="9">
    <location>
        <begin position="42"/>
        <end position="108"/>
    </location>
</feature>
<comment type="function">
    <text evidence="7">Regulates arginine biosynthesis genes.</text>
</comment>
<keyword evidence="7" id="KW-0028">Amino-acid biosynthesis</keyword>
<keyword evidence="5 7" id="KW-0238">DNA-binding</keyword>
<dbReference type="Gene3D" id="3.30.1360.40">
    <property type="match status" value="1"/>
</dbReference>
<dbReference type="InterPro" id="IPR036390">
    <property type="entry name" value="WH_DNA-bd_sf"/>
</dbReference>
<keyword evidence="12" id="KW-1185">Reference proteome</keyword>
<dbReference type="PRINTS" id="PR01467">
    <property type="entry name" value="ARGREPRESSOR"/>
</dbReference>
<comment type="caution">
    <text evidence="11">The sequence shown here is derived from an EMBL/GenBank/DDBJ whole genome shotgun (WGS) entry which is preliminary data.</text>
</comment>
<evidence type="ECO:0000256" key="8">
    <source>
        <dbReference type="NCBIfam" id="TIGR01529"/>
    </source>
</evidence>
<evidence type="ECO:0000256" key="6">
    <source>
        <dbReference type="ARBA" id="ARBA00023163"/>
    </source>
</evidence>
<sequence length="192" mass="21737">MSHPIFSHSPLTTHHFLRRSTASRALRLLYAPLMHTMRAMLSKEQRQKRIQDIITRESVSTQSDLVNLLRAEGIHVTQATVSRDINEMRLVRLPIGKGRHRYALAQYGAHADVEEQLARLFQNFVHDIDRGENMLVIRTADGHATGVALLLDRLRRDDIVGTIAGEDTIFVVARTTEEGEALMEELHALMLG</sequence>
<comment type="similarity">
    <text evidence="2 7">Belongs to the ArgR family.</text>
</comment>
<dbReference type="SUPFAM" id="SSF55252">
    <property type="entry name" value="C-terminal domain of arginine repressor"/>
    <property type="match status" value="1"/>
</dbReference>
<dbReference type="Pfam" id="PF01316">
    <property type="entry name" value="Arg_repressor"/>
    <property type="match status" value="1"/>
</dbReference>
<evidence type="ECO:0000256" key="4">
    <source>
        <dbReference type="ARBA" id="ARBA00023015"/>
    </source>
</evidence>
<evidence type="ECO:0000256" key="2">
    <source>
        <dbReference type="ARBA" id="ARBA00008316"/>
    </source>
</evidence>
<dbReference type="SUPFAM" id="SSF46785">
    <property type="entry name" value="Winged helix' DNA-binding domain"/>
    <property type="match status" value="1"/>
</dbReference>
<keyword evidence="7" id="KW-0055">Arginine biosynthesis</keyword>
<keyword evidence="7" id="KW-0678">Repressor</keyword>
<organism evidence="11 12">
    <name type="scientific">Deinococcus xinjiangensis</name>
    <dbReference type="NCBI Taxonomy" id="457454"/>
    <lineage>
        <taxon>Bacteria</taxon>
        <taxon>Thermotogati</taxon>
        <taxon>Deinococcota</taxon>
        <taxon>Deinococci</taxon>
        <taxon>Deinococcales</taxon>
        <taxon>Deinococcaceae</taxon>
        <taxon>Deinococcus</taxon>
    </lineage>
</organism>
<keyword evidence="6 7" id="KW-0804">Transcription</keyword>
<keyword evidence="3 7" id="KW-0963">Cytoplasm</keyword>
<dbReference type="InterPro" id="IPR020899">
    <property type="entry name" value="Arg_repress_C"/>
</dbReference>
<evidence type="ECO:0000256" key="5">
    <source>
        <dbReference type="ARBA" id="ARBA00023125"/>
    </source>
</evidence>
<gene>
    <name evidence="7 11" type="primary">argR</name>
    <name evidence="11" type="ORF">Dxin01_01310</name>
</gene>
<comment type="pathway">
    <text evidence="7">Amino-acid biosynthesis; L-arginine biosynthesis [regulation].</text>
</comment>
<dbReference type="EMBL" id="BAABRN010000011">
    <property type="protein sequence ID" value="GAA5501575.1"/>
    <property type="molecule type" value="Genomic_DNA"/>
</dbReference>
<proteinExistence type="inferred from homology"/>
<evidence type="ECO:0000256" key="7">
    <source>
        <dbReference type="HAMAP-Rule" id="MF_00173"/>
    </source>
</evidence>
<keyword evidence="4 7" id="KW-0805">Transcription regulation</keyword>
<dbReference type="Pfam" id="PF02863">
    <property type="entry name" value="Arg_repressor_C"/>
    <property type="match status" value="1"/>
</dbReference>
<name>A0ABP9VBK5_9DEIO</name>
<dbReference type="InterPro" id="IPR036388">
    <property type="entry name" value="WH-like_DNA-bd_sf"/>
</dbReference>
<dbReference type="Gene3D" id="1.10.10.10">
    <property type="entry name" value="Winged helix-like DNA-binding domain superfamily/Winged helix DNA-binding domain"/>
    <property type="match status" value="1"/>
</dbReference>